<dbReference type="CDD" id="cd00093">
    <property type="entry name" value="HTH_XRE"/>
    <property type="match status" value="1"/>
</dbReference>
<evidence type="ECO:0000259" key="3">
    <source>
        <dbReference type="PROSITE" id="PS50943"/>
    </source>
</evidence>
<dbReference type="InterPro" id="IPR001387">
    <property type="entry name" value="Cro/C1-type_HTH"/>
</dbReference>
<dbReference type="GO" id="GO:0003677">
    <property type="term" value="F:DNA binding"/>
    <property type="evidence" value="ECO:0007669"/>
    <property type="project" value="UniProtKB-KW"/>
</dbReference>
<feature type="region of interest" description="Disordered" evidence="2">
    <location>
        <begin position="1"/>
        <end position="52"/>
    </location>
</feature>
<reference evidence="4" key="1">
    <citation type="submission" date="2024-01" db="EMBL/GenBank/DDBJ databases">
        <title>Genomic and biogeographic characterisation of Mantoniella tinhauana virus 1, the first discovered Mantoniella-infecting prasinovirus.</title>
        <authorList>
            <person name="Rey Redondo E."/>
            <person name="Yung C.C.M."/>
        </authorList>
    </citation>
    <scope>NUCLEOTIDE SEQUENCE</scope>
    <source>
        <strain evidence="4">Lau Fau Shan</strain>
    </source>
</reference>
<dbReference type="EMBL" id="PP130629">
    <property type="protein sequence ID" value="XAO13381.1"/>
    <property type="molecule type" value="Genomic_DNA"/>
</dbReference>
<keyword evidence="1" id="KW-0238">DNA-binding</keyword>
<dbReference type="Gene3D" id="1.10.260.40">
    <property type="entry name" value="lambda repressor-like DNA-binding domains"/>
    <property type="match status" value="1"/>
</dbReference>
<sequence length="107" mass="11927">MNHQDWNPVVIHGKAAPSKQKSVQPHREVTREQKLDREELGTHKKVSHTMGSMIQQGRIAKGFKTQKELALAVGVNASIINAYESGKAIPDPSILQKLRRVLGIKLK</sequence>
<evidence type="ECO:0000313" key="4">
    <source>
        <dbReference type="EMBL" id="XAO13381.1"/>
    </source>
</evidence>
<dbReference type="PANTHER" id="PTHR10245:SF15">
    <property type="entry name" value="ENDOTHELIAL DIFFERENTIATION-RELATED FACTOR 1"/>
    <property type="match status" value="1"/>
</dbReference>
<accession>A0AB38ZM15</accession>
<name>A0AB38ZM15_9VIRU</name>
<dbReference type="PROSITE" id="PS50943">
    <property type="entry name" value="HTH_CROC1"/>
    <property type="match status" value="1"/>
</dbReference>
<evidence type="ECO:0000256" key="2">
    <source>
        <dbReference type="SAM" id="MobiDB-lite"/>
    </source>
</evidence>
<dbReference type="SMART" id="SM00530">
    <property type="entry name" value="HTH_XRE"/>
    <property type="match status" value="1"/>
</dbReference>
<protein>
    <recommendedName>
        <fullName evidence="3">HTH cro/C1-type domain-containing protein</fullName>
    </recommendedName>
</protein>
<dbReference type="Pfam" id="PF01381">
    <property type="entry name" value="HTH_3"/>
    <property type="match status" value="1"/>
</dbReference>
<dbReference type="SUPFAM" id="SSF47413">
    <property type="entry name" value="lambda repressor-like DNA-binding domains"/>
    <property type="match status" value="1"/>
</dbReference>
<feature type="compositionally biased region" description="Basic and acidic residues" evidence="2">
    <location>
        <begin position="25"/>
        <end position="42"/>
    </location>
</feature>
<dbReference type="PANTHER" id="PTHR10245">
    <property type="entry name" value="ENDOTHELIAL DIFFERENTIATION-RELATED FACTOR 1 MULTIPROTEIN BRIDGING FACTOR 1"/>
    <property type="match status" value="1"/>
</dbReference>
<organism evidence="4">
    <name type="scientific">Mantoniella tinhauana virus 1</name>
    <dbReference type="NCBI Taxonomy" id="3111543"/>
    <lineage>
        <taxon>Viruses</taxon>
    </lineage>
</organism>
<evidence type="ECO:0000256" key="1">
    <source>
        <dbReference type="ARBA" id="ARBA00023125"/>
    </source>
</evidence>
<feature type="domain" description="HTH cro/C1-type" evidence="3">
    <location>
        <begin position="65"/>
        <end position="106"/>
    </location>
</feature>
<proteinExistence type="predicted"/>
<dbReference type="InterPro" id="IPR010982">
    <property type="entry name" value="Lambda_DNA-bd_dom_sf"/>
</dbReference>